<dbReference type="PANTHER" id="PTHR38436:SF1">
    <property type="entry name" value="ESTER CYCLASE"/>
    <property type="match status" value="1"/>
</dbReference>
<dbReference type="Proteomes" id="UP000199233">
    <property type="component" value="Unassembled WGS sequence"/>
</dbReference>
<gene>
    <name evidence="1" type="ORF">SAMN04488038_11190</name>
</gene>
<dbReference type="SUPFAM" id="SSF54427">
    <property type="entry name" value="NTF2-like"/>
    <property type="match status" value="1"/>
</dbReference>
<dbReference type="OrthoDB" id="391735at2"/>
<evidence type="ECO:0000313" key="1">
    <source>
        <dbReference type="EMBL" id="SEQ84112.1"/>
    </source>
</evidence>
<dbReference type="STRING" id="489703.SAMN04488038_11190"/>
<proteinExistence type="predicted"/>
<evidence type="ECO:0008006" key="3">
    <source>
        <dbReference type="Google" id="ProtNLM"/>
    </source>
</evidence>
<dbReference type="EMBL" id="FOFS01000011">
    <property type="protein sequence ID" value="SEQ84112.1"/>
    <property type="molecule type" value="Genomic_DNA"/>
</dbReference>
<dbReference type="GO" id="GO:0030638">
    <property type="term" value="P:polyketide metabolic process"/>
    <property type="evidence" value="ECO:0007669"/>
    <property type="project" value="InterPro"/>
</dbReference>
<evidence type="ECO:0000313" key="2">
    <source>
        <dbReference type="Proteomes" id="UP000199233"/>
    </source>
</evidence>
<keyword evidence="2" id="KW-1185">Reference proteome</keyword>
<dbReference type="PANTHER" id="PTHR38436">
    <property type="entry name" value="POLYKETIDE CYCLASE SNOAL-LIKE DOMAIN"/>
    <property type="match status" value="1"/>
</dbReference>
<dbReference type="InterPro" id="IPR032710">
    <property type="entry name" value="NTF2-like_dom_sf"/>
</dbReference>
<dbReference type="AlphaFoldDB" id="A0A1H9JBC2"/>
<accession>A0A1H9JBC2</accession>
<dbReference type="InterPro" id="IPR009959">
    <property type="entry name" value="Cyclase_SnoaL-like"/>
</dbReference>
<organism evidence="1 2">
    <name type="scientific">Solimonas aquatica</name>
    <dbReference type="NCBI Taxonomy" id="489703"/>
    <lineage>
        <taxon>Bacteria</taxon>
        <taxon>Pseudomonadati</taxon>
        <taxon>Pseudomonadota</taxon>
        <taxon>Gammaproteobacteria</taxon>
        <taxon>Nevskiales</taxon>
        <taxon>Nevskiaceae</taxon>
        <taxon>Solimonas</taxon>
    </lineage>
</organism>
<name>A0A1H9JBC2_9GAMM</name>
<reference evidence="2" key="1">
    <citation type="submission" date="2016-10" db="EMBL/GenBank/DDBJ databases">
        <authorList>
            <person name="Varghese N."/>
            <person name="Submissions S."/>
        </authorList>
    </citation>
    <scope>NUCLEOTIDE SEQUENCE [LARGE SCALE GENOMIC DNA]</scope>
    <source>
        <strain evidence="2">DSM 25927</strain>
    </source>
</reference>
<dbReference type="Pfam" id="PF07366">
    <property type="entry name" value="SnoaL"/>
    <property type="match status" value="1"/>
</dbReference>
<dbReference type="RefSeq" id="WP_093287576.1">
    <property type="nucleotide sequence ID" value="NZ_FOFS01000011.1"/>
</dbReference>
<sequence>MSVEENKNLVRRFYAAIERGDFEALHEMVDEDFVFFNQVDTTYRGVAGLVAAEKKNFDAFESFRFPIIDLLGEGDRICAYMHFEGHNYRSDVFGVPASGKNLRISVMMYLRCKAGKITEKRAHFDVGDIRRQLAA</sequence>
<protein>
    <recommendedName>
        <fullName evidence="3">Ester cyclase</fullName>
    </recommendedName>
</protein>
<dbReference type="Gene3D" id="3.10.450.50">
    <property type="match status" value="1"/>
</dbReference>